<reference evidence="2 3" key="1">
    <citation type="journal article" date="2013" name="Genome Announc.">
        <title>Draft Genome Sequence for Caulobacter sp. Strain OR37, a Bacterium Tolerant to Heavy Metals.</title>
        <authorList>
            <person name="Utturkar S.M."/>
            <person name="Bollmann A."/>
            <person name="Brzoska R.M."/>
            <person name="Klingeman D.M."/>
            <person name="Epstein S.E."/>
            <person name="Palumbo A.V."/>
            <person name="Brown S.D."/>
        </authorList>
    </citation>
    <scope>NUCLEOTIDE SEQUENCE [LARGE SCALE GENOMIC DNA]</scope>
    <source>
        <strain evidence="2 3">OR37</strain>
    </source>
</reference>
<dbReference type="EMBL" id="APMP01000026">
    <property type="protein sequence ID" value="ENZ80778.1"/>
    <property type="molecule type" value="Genomic_DNA"/>
</dbReference>
<keyword evidence="1" id="KW-1133">Transmembrane helix</keyword>
<feature type="transmembrane region" description="Helical" evidence="1">
    <location>
        <begin position="57"/>
        <end position="73"/>
    </location>
</feature>
<evidence type="ECO:0000256" key="1">
    <source>
        <dbReference type="SAM" id="Phobius"/>
    </source>
</evidence>
<dbReference type="OrthoDB" id="9157358at2"/>
<dbReference type="AlphaFoldDB" id="R0E5E1"/>
<organism evidence="2 3">
    <name type="scientific">Caulobacter vibrioides OR37</name>
    <dbReference type="NCBI Taxonomy" id="1292034"/>
    <lineage>
        <taxon>Bacteria</taxon>
        <taxon>Pseudomonadati</taxon>
        <taxon>Pseudomonadota</taxon>
        <taxon>Alphaproteobacteria</taxon>
        <taxon>Caulobacterales</taxon>
        <taxon>Caulobacteraceae</taxon>
        <taxon>Caulobacter</taxon>
    </lineage>
</organism>
<evidence type="ECO:0000313" key="2">
    <source>
        <dbReference type="EMBL" id="ENZ80778.1"/>
    </source>
</evidence>
<evidence type="ECO:0000313" key="3">
    <source>
        <dbReference type="Proteomes" id="UP000013063"/>
    </source>
</evidence>
<protein>
    <submittedName>
        <fullName evidence="2">Uncharacterized protein</fullName>
    </submittedName>
</protein>
<dbReference type="PATRIC" id="fig|1292034.3.peg.3330"/>
<feature type="transmembrane region" description="Helical" evidence="1">
    <location>
        <begin position="16"/>
        <end position="36"/>
    </location>
</feature>
<proteinExistence type="predicted"/>
<comment type="caution">
    <text evidence="2">The sequence shown here is derived from an EMBL/GenBank/DDBJ whole genome shotgun (WGS) entry which is preliminary data.</text>
</comment>
<gene>
    <name evidence="2" type="ORF">OR37_03358</name>
</gene>
<keyword evidence="1" id="KW-0472">Membrane</keyword>
<accession>R0E5E1</accession>
<dbReference type="RefSeq" id="WP_004622412.1">
    <property type="nucleotide sequence ID" value="NZ_APMP01000026.1"/>
</dbReference>
<keyword evidence="3" id="KW-1185">Reference proteome</keyword>
<dbReference type="Proteomes" id="UP000013063">
    <property type="component" value="Unassembled WGS sequence"/>
</dbReference>
<keyword evidence="1" id="KW-0812">Transmembrane</keyword>
<sequence length="163" mass="18164" precursor="true">MSFRTYFDASAEGLSAYLPVGIFVLIAFVAVWWTAVNEFGRDGKRIPADQRRQISRGFAALAAVIAIVALVGMRHRQVAIARIFAQRDFTVVEGAVSDFQPSPVGSNDEERFRVGEIWFSYRAAVDEGGFHQTRAHGGPIREGRIVRIVQDRQGRILKLDLAD</sequence>
<name>R0E5E1_CAUVI</name>